<keyword evidence="4" id="KW-1185">Reference proteome</keyword>
<dbReference type="Gene3D" id="1.10.10.1100">
    <property type="entry name" value="BFD-like [2Fe-2S]-binding domain"/>
    <property type="match status" value="1"/>
</dbReference>
<evidence type="ECO:0000313" key="4">
    <source>
        <dbReference type="Proteomes" id="UP000664303"/>
    </source>
</evidence>
<dbReference type="AlphaFoldDB" id="A0A939DCN1"/>
<name>A0A939DCN1_9GAMM</name>
<accession>A0A939DCN1</accession>
<dbReference type="InterPro" id="IPR041854">
    <property type="entry name" value="BFD-like_2Fe2S-bd_dom_sf"/>
</dbReference>
<dbReference type="EMBL" id="JAFKCZ010000002">
    <property type="protein sequence ID" value="MBN7795594.1"/>
    <property type="molecule type" value="Genomic_DNA"/>
</dbReference>
<dbReference type="InterPro" id="IPR036188">
    <property type="entry name" value="FAD/NAD-bd_sf"/>
</dbReference>
<keyword evidence="1" id="KW-0560">Oxidoreductase</keyword>
<organism evidence="3 4">
    <name type="scientific">Parahaliea mediterranea</name>
    <dbReference type="NCBI Taxonomy" id="651086"/>
    <lineage>
        <taxon>Bacteria</taxon>
        <taxon>Pseudomonadati</taxon>
        <taxon>Pseudomonadota</taxon>
        <taxon>Gammaproteobacteria</taxon>
        <taxon>Cellvibrionales</taxon>
        <taxon>Halieaceae</taxon>
        <taxon>Parahaliea</taxon>
    </lineage>
</organism>
<reference evidence="3" key="1">
    <citation type="submission" date="2021-02" db="EMBL/GenBank/DDBJ databases">
        <title>PHA producing bacteria isolated from coastal sediment in Guangdong, Shenzhen.</title>
        <authorList>
            <person name="Zheng W."/>
            <person name="Yu S."/>
            <person name="Huang Y."/>
        </authorList>
    </citation>
    <scope>NUCLEOTIDE SEQUENCE</scope>
    <source>
        <strain evidence="3">TN14-10</strain>
    </source>
</reference>
<evidence type="ECO:0000313" key="3">
    <source>
        <dbReference type="EMBL" id="MBN7795594.1"/>
    </source>
</evidence>
<dbReference type="PANTHER" id="PTHR42949:SF3">
    <property type="entry name" value="ANAEROBIC GLYCEROL-3-PHOSPHATE DEHYDROGENASE SUBUNIT B"/>
    <property type="match status" value="1"/>
</dbReference>
<dbReference type="PANTHER" id="PTHR42949">
    <property type="entry name" value="ANAEROBIC GLYCEROL-3-PHOSPHATE DEHYDROGENASE SUBUNIT B"/>
    <property type="match status" value="1"/>
</dbReference>
<sequence length="473" mass="50520">MARTDLAIVGAGPAGMAAARVATAHGLAVTVIDEQPRAGGQILRQPPASFRVDRWLADRIYRPQQSLLQQCAGLDGVRWQHATTVLGSELTGDGITLSLNTPGGVDELRAERLLLATGCHDMPVTFPGSTLPGVMATGGIQAFVKSQQIVPGERFVFSGSHPLQLIVADQILQAGGEVAAVLFSQPRSLFWRLLRQSPVLLRYPAKLLYFTRACARLMRRGVAIQFGRVASSAHGEGRLQRVEIADSGTLEARDTIACDRLGIGFGFLSNSQLASQAGLECHWSDSAGGWLARTDEWMRGSLPGVYVAGELTGIGGADVSQREGEIAGLAAAMDAGVLAPGVAAERARPARRALRPLYRFADVLSAMSHPGAALLRALMTRESTLCKCEEVTVGTVRALLDENPFTADLNALKLQSRCGMGMCQGRYCQYQLRTLLHSQRPDLATGDDGFQARFPVKPVSIGALATTPTPEEQ</sequence>
<gene>
    <name evidence="3" type="ORF">JYP50_03260</name>
</gene>
<dbReference type="PRINTS" id="PR00368">
    <property type="entry name" value="FADPNR"/>
</dbReference>
<dbReference type="SUPFAM" id="SSF51905">
    <property type="entry name" value="FAD/NAD(P)-binding domain"/>
    <property type="match status" value="1"/>
</dbReference>
<dbReference type="InterPro" id="IPR051691">
    <property type="entry name" value="Metab_Enz_Cyan_OpOx_G3PDH"/>
</dbReference>
<protein>
    <submittedName>
        <fullName evidence="3">FAD-dependent oxidoreductase</fullName>
    </submittedName>
</protein>
<evidence type="ECO:0000259" key="2">
    <source>
        <dbReference type="Pfam" id="PF07992"/>
    </source>
</evidence>
<dbReference type="PRINTS" id="PR00469">
    <property type="entry name" value="PNDRDTASEII"/>
</dbReference>
<dbReference type="RefSeq" id="WP_206559037.1">
    <property type="nucleotide sequence ID" value="NZ_JAFKCZ010000002.1"/>
</dbReference>
<evidence type="ECO:0000256" key="1">
    <source>
        <dbReference type="ARBA" id="ARBA00023002"/>
    </source>
</evidence>
<dbReference type="CDD" id="cd19946">
    <property type="entry name" value="GlpA-like_Fer2_BFD-like"/>
    <property type="match status" value="1"/>
</dbReference>
<proteinExistence type="predicted"/>
<dbReference type="GO" id="GO:0016491">
    <property type="term" value="F:oxidoreductase activity"/>
    <property type="evidence" value="ECO:0007669"/>
    <property type="project" value="UniProtKB-KW"/>
</dbReference>
<feature type="domain" description="FAD/NAD(P)-binding" evidence="2">
    <location>
        <begin position="5"/>
        <end position="324"/>
    </location>
</feature>
<dbReference type="InterPro" id="IPR023753">
    <property type="entry name" value="FAD/NAD-binding_dom"/>
</dbReference>
<dbReference type="Proteomes" id="UP000664303">
    <property type="component" value="Unassembled WGS sequence"/>
</dbReference>
<dbReference type="Pfam" id="PF07992">
    <property type="entry name" value="Pyr_redox_2"/>
    <property type="match status" value="1"/>
</dbReference>
<dbReference type="Gene3D" id="3.50.50.60">
    <property type="entry name" value="FAD/NAD(P)-binding domain"/>
    <property type="match status" value="2"/>
</dbReference>
<comment type="caution">
    <text evidence="3">The sequence shown here is derived from an EMBL/GenBank/DDBJ whole genome shotgun (WGS) entry which is preliminary data.</text>
</comment>
<dbReference type="InterPro" id="IPR017224">
    <property type="entry name" value="Opine_Oxase_asu/HCN_bsu"/>
</dbReference>
<dbReference type="PIRSF" id="PIRSF037495">
    <property type="entry name" value="Opine_OX_OoxA/HcnB"/>
    <property type="match status" value="1"/>
</dbReference>